<keyword evidence="3" id="KW-1185">Reference proteome</keyword>
<gene>
    <name evidence="2" type="ORF">RND15_03085</name>
</gene>
<dbReference type="InterPro" id="IPR036388">
    <property type="entry name" value="WH-like_DNA-bd_sf"/>
</dbReference>
<dbReference type="PROSITE" id="PS50987">
    <property type="entry name" value="HTH_ARSR_2"/>
    <property type="match status" value="1"/>
</dbReference>
<protein>
    <submittedName>
        <fullName evidence="2">Helix-turn-helix domain-containing protein</fullName>
    </submittedName>
</protein>
<dbReference type="Pfam" id="PF12840">
    <property type="entry name" value="HTH_20"/>
    <property type="match status" value="1"/>
</dbReference>
<reference evidence="2" key="1">
    <citation type="submission" date="2024-05" db="EMBL/GenBank/DDBJ databases">
        <title>30 novel species of actinomycetes from the DSMZ collection.</title>
        <authorList>
            <person name="Nouioui I."/>
        </authorList>
    </citation>
    <scope>NUCLEOTIDE SEQUENCE</scope>
    <source>
        <strain evidence="2">DSM 41529</strain>
    </source>
</reference>
<dbReference type="CDD" id="cd00090">
    <property type="entry name" value="HTH_ARSR"/>
    <property type="match status" value="1"/>
</dbReference>
<dbReference type="SMART" id="SM00418">
    <property type="entry name" value="HTH_ARSR"/>
    <property type="match status" value="1"/>
</dbReference>
<feature type="domain" description="HTH arsR-type" evidence="1">
    <location>
        <begin position="6"/>
        <end position="101"/>
    </location>
</feature>
<evidence type="ECO:0000259" key="1">
    <source>
        <dbReference type="PROSITE" id="PS50987"/>
    </source>
</evidence>
<dbReference type="Gene3D" id="1.10.10.10">
    <property type="entry name" value="Winged helix-like DNA-binding domain superfamily/Winged helix DNA-binding domain"/>
    <property type="match status" value="1"/>
</dbReference>
<dbReference type="InterPro" id="IPR036390">
    <property type="entry name" value="WH_DNA-bd_sf"/>
</dbReference>
<name>A0ABU2X710_9ACTN</name>
<dbReference type="SUPFAM" id="SSF46785">
    <property type="entry name" value="Winged helix' DNA-binding domain"/>
    <property type="match status" value="1"/>
</dbReference>
<sequence length="112" mass="12264">MRPLPQPARESLALAPLLHALGDPVRLELARRALGHPESTCSALADGLDVPVSTLSNHWRIMREAGLISMTVDGRHRRIRLRADDLGDRFPGLLDPILRLAAAESPKPPLTE</sequence>
<evidence type="ECO:0000313" key="3">
    <source>
        <dbReference type="Proteomes" id="UP001180754"/>
    </source>
</evidence>
<dbReference type="EMBL" id="JAVRFD010000001">
    <property type="protein sequence ID" value="MDT0541701.1"/>
    <property type="molecule type" value="Genomic_DNA"/>
</dbReference>
<dbReference type="Proteomes" id="UP001180754">
    <property type="component" value="Unassembled WGS sequence"/>
</dbReference>
<evidence type="ECO:0000313" key="2">
    <source>
        <dbReference type="EMBL" id="MDT0541701.1"/>
    </source>
</evidence>
<accession>A0ABU2X710</accession>
<proteinExistence type="predicted"/>
<organism evidence="2 3">
    <name type="scientific">Streptomyces lonegramiae</name>
    <dbReference type="NCBI Taxonomy" id="3075524"/>
    <lineage>
        <taxon>Bacteria</taxon>
        <taxon>Bacillati</taxon>
        <taxon>Actinomycetota</taxon>
        <taxon>Actinomycetes</taxon>
        <taxon>Kitasatosporales</taxon>
        <taxon>Streptomycetaceae</taxon>
        <taxon>Streptomyces</taxon>
    </lineage>
</organism>
<dbReference type="InterPro" id="IPR011991">
    <property type="entry name" value="ArsR-like_HTH"/>
</dbReference>
<dbReference type="RefSeq" id="WP_311721983.1">
    <property type="nucleotide sequence ID" value="NZ_JAVRFD010000001.1"/>
</dbReference>
<dbReference type="InterPro" id="IPR001845">
    <property type="entry name" value="HTH_ArsR_DNA-bd_dom"/>
</dbReference>
<comment type="caution">
    <text evidence="2">The sequence shown here is derived from an EMBL/GenBank/DDBJ whole genome shotgun (WGS) entry which is preliminary data.</text>
</comment>